<dbReference type="FunFam" id="2.60.40.420:FF:000034">
    <property type="entry name" value="Cupredoxin superfamily protein"/>
    <property type="match status" value="1"/>
</dbReference>
<reference evidence="12 13" key="1">
    <citation type="submission" date="2024-08" db="EMBL/GenBank/DDBJ databases">
        <title>Insights into the chromosomal genome structure of Flemingia macrophylla.</title>
        <authorList>
            <person name="Ding Y."/>
            <person name="Zhao Y."/>
            <person name="Bi W."/>
            <person name="Wu M."/>
            <person name="Zhao G."/>
            <person name="Gong Y."/>
            <person name="Li W."/>
            <person name="Zhang P."/>
        </authorList>
    </citation>
    <scope>NUCLEOTIDE SEQUENCE [LARGE SCALE GENOMIC DNA]</scope>
    <source>
        <strain evidence="12">DYQJB</strain>
        <tissue evidence="12">Leaf</tissue>
    </source>
</reference>
<comment type="caution">
    <text evidence="12">The sequence shown here is derived from an EMBL/GenBank/DDBJ whole genome shotgun (WGS) entry which is preliminary data.</text>
</comment>
<keyword evidence="6" id="KW-0325">Glycoprotein</keyword>
<dbReference type="PANTHER" id="PTHR33021">
    <property type="entry name" value="BLUE COPPER PROTEIN"/>
    <property type="match status" value="1"/>
</dbReference>
<feature type="chain" id="PRO_5044759225" description="Phytocyanin domain-containing protein" evidence="10">
    <location>
        <begin position="30"/>
        <end position="204"/>
    </location>
</feature>
<protein>
    <recommendedName>
        <fullName evidence="11">Phytocyanin domain-containing protein</fullName>
    </recommendedName>
</protein>
<feature type="domain" description="Phytocyanin" evidence="11">
    <location>
        <begin position="30"/>
        <end position="135"/>
    </location>
</feature>
<evidence type="ECO:0000256" key="3">
    <source>
        <dbReference type="ARBA" id="ARBA00022729"/>
    </source>
</evidence>
<dbReference type="InterPro" id="IPR008972">
    <property type="entry name" value="Cupredoxin"/>
</dbReference>
<keyword evidence="3 10" id="KW-0732">Signal</keyword>
<keyword evidence="2" id="KW-0536">Nodulation</keyword>
<dbReference type="SUPFAM" id="SSF49503">
    <property type="entry name" value="Cupredoxins"/>
    <property type="match status" value="1"/>
</dbReference>
<evidence type="ECO:0000256" key="10">
    <source>
        <dbReference type="SAM" id="SignalP"/>
    </source>
</evidence>
<evidence type="ECO:0000256" key="5">
    <source>
        <dbReference type="ARBA" id="ARBA00023157"/>
    </source>
</evidence>
<evidence type="ECO:0000259" key="11">
    <source>
        <dbReference type="PROSITE" id="PS51485"/>
    </source>
</evidence>
<evidence type="ECO:0000256" key="8">
    <source>
        <dbReference type="ARBA" id="ARBA00037626"/>
    </source>
</evidence>
<evidence type="ECO:0000256" key="1">
    <source>
        <dbReference type="ARBA" id="ARBA00004308"/>
    </source>
</evidence>
<evidence type="ECO:0000256" key="7">
    <source>
        <dbReference type="ARBA" id="ARBA00035011"/>
    </source>
</evidence>
<sequence>MALCLRNNNASPFWVMVITMWLLICSYEAKEYVVGGTDYSWKTPLSSSHSLNHWASTHKFIIGDTLIFKYDERTESVHEVNKTDYEGCSTVGKDHVVFRDGNTKVLLNKSGFKHFISGNKSHCQMGLKLVVAINNKTKKNSHSQSPSPSPLASTSPSLSPSPLSSSSSLLSSPSPLPNNQGVTCSSGGGFIGIMVWSGVMMLFA</sequence>
<comment type="function">
    <text evidence="8">May act as a carbohydrate transporter.</text>
</comment>
<dbReference type="AlphaFoldDB" id="A0ABD1MRW5"/>
<evidence type="ECO:0000256" key="6">
    <source>
        <dbReference type="ARBA" id="ARBA00023180"/>
    </source>
</evidence>
<feature type="signal peptide" evidence="10">
    <location>
        <begin position="1"/>
        <end position="29"/>
    </location>
</feature>
<dbReference type="GO" id="GO:0012505">
    <property type="term" value="C:endomembrane system"/>
    <property type="evidence" value="ECO:0007669"/>
    <property type="project" value="UniProtKB-SubCell"/>
</dbReference>
<feature type="compositionally biased region" description="Low complexity" evidence="9">
    <location>
        <begin position="142"/>
        <end position="173"/>
    </location>
</feature>
<dbReference type="EMBL" id="JBGMDY010000004">
    <property type="protein sequence ID" value="KAL2338528.1"/>
    <property type="molecule type" value="Genomic_DNA"/>
</dbReference>
<proteinExistence type="inferred from homology"/>
<evidence type="ECO:0000313" key="13">
    <source>
        <dbReference type="Proteomes" id="UP001603857"/>
    </source>
</evidence>
<dbReference type="Gene3D" id="2.60.40.420">
    <property type="entry name" value="Cupredoxins - blue copper proteins"/>
    <property type="match status" value="1"/>
</dbReference>
<comment type="subcellular location">
    <subcellularLocation>
        <location evidence="1">Endomembrane system</location>
    </subcellularLocation>
</comment>
<dbReference type="Pfam" id="PF02298">
    <property type="entry name" value="Cu_bind_like"/>
    <property type="match status" value="1"/>
</dbReference>
<dbReference type="InterPro" id="IPR039391">
    <property type="entry name" value="Phytocyanin-like"/>
</dbReference>
<evidence type="ECO:0000256" key="2">
    <source>
        <dbReference type="ARBA" id="ARBA00022458"/>
    </source>
</evidence>
<evidence type="ECO:0000313" key="12">
    <source>
        <dbReference type="EMBL" id="KAL2338528.1"/>
    </source>
</evidence>
<evidence type="ECO:0000256" key="4">
    <source>
        <dbReference type="ARBA" id="ARBA00023136"/>
    </source>
</evidence>
<dbReference type="Proteomes" id="UP001603857">
    <property type="component" value="Unassembled WGS sequence"/>
</dbReference>
<accession>A0ABD1MRW5</accession>
<dbReference type="PROSITE" id="PS51485">
    <property type="entry name" value="PHYTOCYANIN"/>
    <property type="match status" value="1"/>
</dbReference>
<dbReference type="GO" id="GO:0009877">
    <property type="term" value="P:nodulation"/>
    <property type="evidence" value="ECO:0007669"/>
    <property type="project" value="UniProtKB-KW"/>
</dbReference>
<organism evidence="12 13">
    <name type="scientific">Flemingia macrophylla</name>
    <dbReference type="NCBI Taxonomy" id="520843"/>
    <lineage>
        <taxon>Eukaryota</taxon>
        <taxon>Viridiplantae</taxon>
        <taxon>Streptophyta</taxon>
        <taxon>Embryophyta</taxon>
        <taxon>Tracheophyta</taxon>
        <taxon>Spermatophyta</taxon>
        <taxon>Magnoliopsida</taxon>
        <taxon>eudicotyledons</taxon>
        <taxon>Gunneridae</taxon>
        <taxon>Pentapetalae</taxon>
        <taxon>rosids</taxon>
        <taxon>fabids</taxon>
        <taxon>Fabales</taxon>
        <taxon>Fabaceae</taxon>
        <taxon>Papilionoideae</taxon>
        <taxon>50 kb inversion clade</taxon>
        <taxon>NPAAA clade</taxon>
        <taxon>indigoferoid/millettioid clade</taxon>
        <taxon>Phaseoleae</taxon>
        <taxon>Flemingia</taxon>
    </lineage>
</organism>
<keyword evidence="4" id="KW-0472">Membrane</keyword>
<evidence type="ECO:0000256" key="9">
    <source>
        <dbReference type="SAM" id="MobiDB-lite"/>
    </source>
</evidence>
<name>A0ABD1MRW5_9FABA</name>
<keyword evidence="5" id="KW-1015">Disulfide bond</keyword>
<dbReference type="InterPro" id="IPR003245">
    <property type="entry name" value="Phytocyanin_dom"/>
</dbReference>
<keyword evidence="13" id="KW-1185">Reference proteome</keyword>
<comment type="similarity">
    <text evidence="7">Belongs to the early nodulin-like (ENODL) family.</text>
</comment>
<feature type="region of interest" description="Disordered" evidence="9">
    <location>
        <begin position="137"/>
        <end position="177"/>
    </location>
</feature>
<dbReference type="PANTHER" id="PTHR33021:SF519">
    <property type="entry name" value="EARLY NODULIN-LIKE PROTEIN 10"/>
    <property type="match status" value="1"/>
</dbReference>
<gene>
    <name evidence="12" type="ORF">Fmac_012974</name>
</gene>